<dbReference type="Proteomes" id="UP000298781">
    <property type="component" value="Chromosome"/>
</dbReference>
<dbReference type="EMBL" id="CP039690">
    <property type="protein sequence ID" value="QCI63969.1"/>
    <property type="molecule type" value="Genomic_DNA"/>
</dbReference>
<dbReference type="PANTHER" id="PTHR42781:SF4">
    <property type="entry name" value="SPERMIDINE_PUTRESCINE IMPORT ATP-BINDING PROTEIN POTA"/>
    <property type="match status" value="1"/>
</dbReference>
<comment type="similarity">
    <text evidence="1">Belongs to the ABC transporter superfamily.</text>
</comment>
<dbReference type="InterPro" id="IPR008995">
    <property type="entry name" value="Mo/tungstate-bd_C_term_dom"/>
</dbReference>
<dbReference type="Pfam" id="PF00005">
    <property type="entry name" value="ABC_tran"/>
    <property type="match status" value="1"/>
</dbReference>
<proteinExistence type="inferred from homology"/>
<dbReference type="KEGG" id="pstg:E8M01_06730"/>
<evidence type="ECO:0000256" key="3">
    <source>
        <dbReference type="ARBA" id="ARBA00022741"/>
    </source>
</evidence>
<accession>A0A4D7ASN7</accession>
<gene>
    <name evidence="6" type="ORF">E8M01_06730</name>
</gene>
<dbReference type="InterPro" id="IPR050093">
    <property type="entry name" value="ABC_SmlMolc_Importer"/>
</dbReference>
<dbReference type="PROSITE" id="PS00211">
    <property type="entry name" value="ABC_TRANSPORTER_1"/>
    <property type="match status" value="1"/>
</dbReference>
<dbReference type="GO" id="GO:0022857">
    <property type="term" value="F:transmembrane transporter activity"/>
    <property type="evidence" value="ECO:0007669"/>
    <property type="project" value="InterPro"/>
</dbReference>
<evidence type="ECO:0000256" key="2">
    <source>
        <dbReference type="ARBA" id="ARBA00022448"/>
    </source>
</evidence>
<feature type="domain" description="ABC transporter" evidence="5">
    <location>
        <begin position="22"/>
        <end position="252"/>
    </location>
</feature>
<dbReference type="SUPFAM" id="SSF50331">
    <property type="entry name" value="MOP-like"/>
    <property type="match status" value="1"/>
</dbReference>
<dbReference type="AlphaFoldDB" id="A0A4D7ASN7"/>
<reference evidence="6 7" key="1">
    <citation type="submission" date="2019-04" db="EMBL/GenBank/DDBJ databases">
        <title>Phreatobacter aquaticus sp. nov.</title>
        <authorList>
            <person name="Choi A."/>
        </authorList>
    </citation>
    <scope>NUCLEOTIDE SEQUENCE [LARGE SCALE GENOMIC DNA]</scope>
    <source>
        <strain evidence="6 7">KCTC 52518</strain>
    </source>
</reference>
<protein>
    <submittedName>
        <fullName evidence="6">ABC transporter ATP-binding protein</fullName>
    </submittedName>
</protein>
<sequence length="392" mass="41485">MSHATSGPRAVAHPGPAPQGSIHIAGVSKHYGNTRVLSDVDLAIDSGTFLTLLGPSGCGKTTLLRLIAGFIEPSAGEIAIDGRDMAGLPPQRRPIGMVFQNLALFPHFSVEENIAYGLRLRKVGAEEMRRKVELFLDLVGLVGLGGRRISQLSGGQKQRVALARALVLEPSILLLDEPLSALDLQLRKQLQVSLKEIQKKLKTTFVFVTHDQEEATLMSDSVVVMSAGKVQQFGSPQTIYSRPENLFVAKFIGELNEIAGSVVSAGGGALDIDTAVGRLTLPAAIARGLVASAGSACLVCLRPEHIDVRREGEATPGRVALPSTVVDRIALGPVIRVAVRCGESRMTAVRLARDSQALPEVGAACIVEFDPADAQIFAPLAGEMATAFGEPE</sequence>
<keyword evidence="2" id="KW-0813">Transport</keyword>
<dbReference type="GO" id="GO:0005524">
    <property type="term" value="F:ATP binding"/>
    <property type="evidence" value="ECO:0007669"/>
    <property type="project" value="UniProtKB-KW"/>
</dbReference>
<dbReference type="InterPro" id="IPR003439">
    <property type="entry name" value="ABC_transporter-like_ATP-bd"/>
</dbReference>
<dbReference type="RefSeq" id="WP_136959425.1">
    <property type="nucleotide sequence ID" value="NZ_CP039690.1"/>
</dbReference>
<keyword evidence="4 6" id="KW-0067">ATP-binding</keyword>
<evidence type="ECO:0000313" key="7">
    <source>
        <dbReference type="Proteomes" id="UP000298781"/>
    </source>
</evidence>
<dbReference type="InterPro" id="IPR027417">
    <property type="entry name" value="P-loop_NTPase"/>
</dbReference>
<dbReference type="GO" id="GO:0015697">
    <property type="term" value="P:quaternary ammonium group transport"/>
    <property type="evidence" value="ECO:0007669"/>
    <property type="project" value="UniProtKB-ARBA"/>
</dbReference>
<dbReference type="InterPro" id="IPR013611">
    <property type="entry name" value="Transp-assoc_OB_typ2"/>
</dbReference>
<evidence type="ECO:0000313" key="6">
    <source>
        <dbReference type="EMBL" id="QCI63969.1"/>
    </source>
</evidence>
<dbReference type="InterPro" id="IPR017871">
    <property type="entry name" value="ABC_transporter-like_CS"/>
</dbReference>
<dbReference type="GO" id="GO:0016887">
    <property type="term" value="F:ATP hydrolysis activity"/>
    <property type="evidence" value="ECO:0007669"/>
    <property type="project" value="InterPro"/>
</dbReference>
<organism evidence="6 7">
    <name type="scientific">Phreatobacter stygius</name>
    <dbReference type="NCBI Taxonomy" id="1940610"/>
    <lineage>
        <taxon>Bacteria</taxon>
        <taxon>Pseudomonadati</taxon>
        <taxon>Pseudomonadota</taxon>
        <taxon>Alphaproteobacteria</taxon>
        <taxon>Hyphomicrobiales</taxon>
        <taxon>Phreatobacteraceae</taxon>
        <taxon>Phreatobacter</taxon>
    </lineage>
</organism>
<dbReference type="OrthoDB" id="9802264at2"/>
<dbReference type="Gene3D" id="3.40.50.300">
    <property type="entry name" value="P-loop containing nucleotide triphosphate hydrolases"/>
    <property type="match status" value="1"/>
</dbReference>
<dbReference type="InterPro" id="IPR003593">
    <property type="entry name" value="AAA+_ATPase"/>
</dbReference>
<keyword evidence="7" id="KW-1185">Reference proteome</keyword>
<dbReference type="PROSITE" id="PS50893">
    <property type="entry name" value="ABC_TRANSPORTER_2"/>
    <property type="match status" value="1"/>
</dbReference>
<dbReference type="Pfam" id="PF08402">
    <property type="entry name" value="TOBE_2"/>
    <property type="match status" value="1"/>
</dbReference>
<evidence type="ECO:0000256" key="1">
    <source>
        <dbReference type="ARBA" id="ARBA00005417"/>
    </source>
</evidence>
<dbReference type="Gene3D" id="2.40.50.100">
    <property type="match status" value="1"/>
</dbReference>
<keyword evidence="3" id="KW-0547">Nucleotide-binding</keyword>
<dbReference type="FunFam" id="3.40.50.300:FF:000425">
    <property type="entry name" value="Probable ABC transporter, ATP-binding subunit"/>
    <property type="match status" value="1"/>
</dbReference>
<name>A0A4D7ASN7_9HYPH</name>
<dbReference type="PANTHER" id="PTHR42781">
    <property type="entry name" value="SPERMIDINE/PUTRESCINE IMPORT ATP-BINDING PROTEIN POTA"/>
    <property type="match status" value="1"/>
</dbReference>
<dbReference type="GO" id="GO:0043190">
    <property type="term" value="C:ATP-binding cassette (ABC) transporter complex"/>
    <property type="evidence" value="ECO:0007669"/>
    <property type="project" value="InterPro"/>
</dbReference>
<evidence type="ECO:0000256" key="4">
    <source>
        <dbReference type="ARBA" id="ARBA00022840"/>
    </source>
</evidence>
<dbReference type="SUPFAM" id="SSF52540">
    <property type="entry name" value="P-loop containing nucleoside triphosphate hydrolases"/>
    <property type="match status" value="1"/>
</dbReference>
<dbReference type="SMART" id="SM00382">
    <property type="entry name" value="AAA"/>
    <property type="match status" value="1"/>
</dbReference>
<evidence type="ECO:0000259" key="5">
    <source>
        <dbReference type="PROSITE" id="PS50893"/>
    </source>
</evidence>